<dbReference type="Pfam" id="PF09913">
    <property type="entry name" value="DUF2142"/>
    <property type="match status" value="1"/>
</dbReference>
<dbReference type="Proteomes" id="UP000245876">
    <property type="component" value="Unassembled WGS sequence"/>
</dbReference>
<reference evidence="2 3" key="1">
    <citation type="journal article" date="2018" name="Int. J. Syst. Evol. Microbiol.">
        <title>Bifidobacterium callitrichidarum sp. nov. from the faeces of the emperor tamarin (Saguinus imperator).</title>
        <authorList>
            <person name="Modesto M."/>
            <person name="Michelini S."/>
            <person name="Sansosti M.C."/>
            <person name="De Filippo C."/>
            <person name="Cavalieri D."/>
            <person name="Qvirist L."/>
            <person name="Andlid T."/>
            <person name="Spiezio C."/>
            <person name="Sandri C."/>
            <person name="Pascarelli S."/>
            <person name="Sgorbati B."/>
            <person name="Mattarelli P."/>
        </authorList>
    </citation>
    <scope>NUCLEOTIDE SEQUENCE [LARGE SCALE GENOMIC DNA]</scope>
    <source>
        <strain evidence="2 3">TRI 5</strain>
    </source>
</reference>
<feature type="transmembrane region" description="Helical" evidence="1">
    <location>
        <begin position="360"/>
        <end position="383"/>
    </location>
</feature>
<sequence length="420" mass="45558">MNTQTITRGIASHLPALVFALVTLLTGLASISAYGPLTIPDPDIHVYASYALATGQIGQNIRTMDDGAGNQVHIQYVRMPSNLRQAPLDNKTVGNILDPVNHENDERFKQWNKLTMADVGSGLKASRANQYSPLSFIPQAVGIGLARATGASMWNQLQVGRISSLLVYCMLGVISVVLVRRLGWLMTVILANPVSVFVASSLSADTLTNTVAALTIALAVKLGVCEKRSTLLIVGLSVCLALLVPLKLCYMPLALLPLALETIRLRDRLLITVIPTAVGIILMCWWSLSYGRIAATVNMSETKKHLVDHPIHDILRSLVGGWNNVWRVLAGHGIMTAAILVILTAFVLTTRKMSFDRKRICVVIAAAILSTTAIAGMLIITWAKPTLPWGVAPFGFQERYLLPLLPLLVFTTKPETSLSK</sequence>
<feature type="transmembrane region" description="Helical" evidence="1">
    <location>
        <begin position="165"/>
        <end position="182"/>
    </location>
</feature>
<dbReference type="AlphaFoldDB" id="A0A2U2NCC1"/>
<accession>A0A2U2NCC1</accession>
<gene>
    <name evidence="2" type="ORF">DF196_01740</name>
</gene>
<keyword evidence="1" id="KW-1133">Transmembrane helix</keyword>
<feature type="transmembrane region" description="Helical" evidence="1">
    <location>
        <begin position="194"/>
        <end position="220"/>
    </location>
</feature>
<evidence type="ECO:0000313" key="3">
    <source>
        <dbReference type="Proteomes" id="UP000245876"/>
    </source>
</evidence>
<evidence type="ECO:0000256" key="1">
    <source>
        <dbReference type="SAM" id="Phobius"/>
    </source>
</evidence>
<comment type="caution">
    <text evidence="2">The sequence shown here is derived from an EMBL/GenBank/DDBJ whole genome shotgun (WGS) entry which is preliminary data.</text>
</comment>
<keyword evidence="3" id="KW-1185">Reference proteome</keyword>
<keyword evidence="1" id="KW-0812">Transmembrane</keyword>
<feature type="transmembrane region" description="Helical" evidence="1">
    <location>
        <begin position="232"/>
        <end position="256"/>
    </location>
</feature>
<protein>
    <recommendedName>
        <fullName evidence="4">DUF2142 domain-containing protein</fullName>
    </recommendedName>
</protein>
<dbReference type="RefSeq" id="WP_109056218.1">
    <property type="nucleotide sequence ID" value="NZ_QFFM01000003.1"/>
</dbReference>
<organism evidence="2 3">
    <name type="scientific">Bifidobacterium callitrichidarum</name>
    <dbReference type="NCBI Taxonomy" id="2052941"/>
    <lineage>
        <taxon>Bacteria</taxon>
        <taxon>Bacillati</taxon>
        <taxon>Actinomycetota</taxon>
        <taxon>Actinomycetes</taxon>
        <taxon>Bifidobacteriales</taxon>
        <taxon>Bifidobacteriaceae</taxon>
        <taxon>Bifidobacterium</taxon>
    </lineage>
</organism>
<evidence type="ECO:0000313" key="2">
    <source>
        <dbReference type="EMBL" id="PWG66649.1"/>
    </source>
</evidence>
<feature type="transmembrane region" description="Helical" evidence="1">
    <location>
        <begin position="325"/>
        <end position="348"/>
    </location>
</feature>
<dbReference type="InterPro" id="IPR018674">
    <property type="entry name" value="DUF2142_membrane"/>
</dbReference>
<dbReference type="OrthoDB" id="3239093at2"/>
<feature type="transmembrane region" description="Helical" evidence="1">
    <location>
        <begin position="268"/>
        <end position="288"/>
    </location>
</feature>
<evidence type="ECO:0008006" key="4">
    <source>
        <dbReference type="Google" id="ProtNLM"/>
    </source>
</evidence>
<proteinExistence type="predicted"/>
<keyword evidence="1" id="KW-0472">Membrane</keyword>
<name>A0A2U2NCC1_9BIFI</name>
<dbReference type="EMBL" id="QFFM01000003">
    <property type="protein sequence ID" value="PWG66649.1"/>
    <property type="molecule type" value="Genomic_DNA"/>
</dbReference>